<dbReference type="Pfam" id="PF08385">
    <property type="entry name" value="DHC_N1"/>
    <property type="match status" value="1"/>
</dbReference>
<dbReference type="GO" id="GO:0045505">
    <property type="term" value="F:dynein intermediate chain binding"/>
    <property type="evidence" value="ECO:0007669"/>
    <property type="project" value="InterPro"/>
</dbReference>
<evidence type="ECO:0000256" key="1">
    <source>
        <dbReference type="SAM" id="MobiDB-lite"/>
    </source>
</evidence>
<reference evidence="3 4" key="1">
    <citation type="submission" date="2020-08" db="EMBL/GenBank/DDBJ databases">
        <title>Aphidius gifuensis genome sequencing and assembly.</title>
        <authorList>
            <person name="Du Z."/>
        </authorList>
    </citation>
    <scope>NUCLEOTIDE SEQUENCE [LARGE SCALE GENOMIC DNA]</scope>
    <source>
        <strain evidence="3">YNYX2018</strain>
        <tissue evidence="3">Adults</tissue>
    </source>
</reference>
<evidence type="ECO:0000259" key="2">
    <source>
        <dbReference type="Pfam" id="PF08385"/>
    </source>
</evidence>
<dbReference type="PANTHER" id="PTHR46532:SF11">
    <property type="entry name" value="DYNEIN AXONEMAL HEAVY CHAIN 12"/>
    <property type="match status" value="1"/>
</dbReference>
<protein>
    <recommendedName>
        <fullName evidence="2">Dynein heavy chain tail domain-containing protein</fullName>
    </recommendedName>
</protein>
<dbReference type="PANTHER" id="PTHR46532">
    <property type="entry name" value="MALE FERTILITY FACTOR KL5"/>
    <property type="match status" value="1"/>
</dbReference>
<proteinExistence type="predicted"/>
<dbReference type="AlphaFoldDB" id="A0A834XXH5"/>
<gene>
    <name evidence="3" type="ORF">HCN44_011220</name>
</gene>
<keyword evidence="4" id="KW-1185">Reference proteome</keyword>
<evidence type="ECO:0000313" key="3">
    <source>
        <dbReference type="EMBL" id="KAF7993951.1"/>
    </source>
</evidence>
<dbReference type="EMBL" id="JACMRX010000003">
    <property type="protein sequence ID" value="KAF7993951.1"/>
    <property type="molecule type" value="Genomic_DNA"/>
</dbReference>
<dbReference type="Proteomes" id="UP000639338">
    <property type="component" value="Unassembled WGS sequence"/>
</dbReference>
<name>A0A834XXH5_APHGI</name>
<dbReference type="GO" id="GO:0007018">
    <property type="term" value="P:microtubule-based movement"/>
    <property type="evidence" value="ECO:0007669"/>
    <property type="project" value="InterPro"/>
</dbReference>
<feature type="domain" description="Dynein heavy chain tail" evidence="2">
    <location>
        <begin position="211"/>
        <end position="772"/>
    </location>
</feature>
<comment type="caution">
    <text evidence="3">The sequence shown here is derived from an EMBL/GenBank/DDBJ whole genome shotgun (WGS) entry which is preliminary data.</text>
</comment>
<dbReference type="InterPro" id="IPR026983">
    <property type="entry name" value="DHC"/>
</dbReference>
<dbReference type="InterPro" id="IPR013594">
    <property type="entry name" value="Dynein_heavy_tail"/>
</dbReference>
<organism evidence="3 4">
    <name type="scientific">Aphidius gifuensis</name>
    <name type="common">Parasitoid wasp</name>
    <dbReference type="NCBI Taxonomy" id="684658"/>
    <lineage>
        <taxon>Eukaryota</taxon>
        <taxon>Metazoa</taxon>
        <taxon>Ecdysozoa</taxon>
        <taxon>Arthropoda</taxon>
        <taxon>Hexapoda</taxon>
        <taxon>Insecta</taxon>
        <taxon>Pterygota</taxon>
        <taxon>Neoptera</taxon>
        <taxon>Endopterygota</taxon>
        <taxon>Hymenoptera</taxon>
        <taxon>Apocrita</taxon>
        <taxon>Ichneumonoidea</taxon>
        <taxon>Braconidae</taxon>
        <taxon>Aphidiinae</taxon>
        <taxon>Aphidius</taxon>
    </lineage>
</organism>
<feature type="region of interest" description="Disordered" evidence="1">
    <location>
        <begin position="1"/>
        <end position="28"/>
    </location>
</feature>
<evidence type="ECO:0000313" key="4">
    <source>
        <dbReference type="Proteomes" id="UP000639338"/>
    </source>
</evidence>
<sequence>MITGRNYLDAESSDEDSPGKPRRVTDETLQVSAKPRVSYSTDELEALTNYIKGLITLRDLQPSDWNKSVITAIQEFIQYPDERILSIYDCGGLIGSSNFPTVPVHELTYFVRTNDEIFTSKNLPDTILFGTSNSNVESTISQLMETMLAPSFFIITRWPESVKADFCNMLHDYLCHLTDLRYKMHGLTVMYLPLEGNKLHYKDASTNQEFVKRLEKIVVQWTRQIKLALVDQQQLTNYELLTLYDEYDFWIYRYKNLCGLNYQLKNPIAQHVVEILINAESTCVVQFVTLSMDIDKGIKEAKSNIMYLDILKNPCIELNNCSSPESVALHITTILHLLSFVGLQSPYFNTTKRITHLFELLENQIIMLCCKFINLKMILEQRKSQSGIKITKRCIDLCENYKKIVSTFDELFWRAKNLDIIIKFENIEIFLGRCNDIIEIFRAMIDFARLDETKNMPAPHFEGTLGHEHDKVCQKVENLFLEYLEIICHMHEKILDIQDASWQDDMFVFRSGMKDLEIIIENLMNIIFSNMNNVKEGISNLYALNMYMDRENLKTLFDFPITKVWRLFLNKIHSTKHELLKEINDTENIPNYSRQSLGLQLKINRLELTGCSLKEASWMNHCAISEKTQKQYDILNGSIKEKIQNLYNEWSNNISDNILSILDQPLMRQSIDRTQLESNLDITIVNLLREAYYWRISDFMMPVYAEIVIEKTEIIQFLSERVLMLVIKYNKIIKGLSDEEKELFKYLIDDLRRRLKTGRTKLTWNTEFVERYVDQCYEHVTKLDEFFRIYKICCCEIMKICENICDLSFINIKSNYTYKLSEFYDEILIQRDTVFKKIRNKYDEIIRYVLVVIEEYQKILKDNTVEWITYLENLDYLIEDSLRTSLQKSLSALYDVLHGTGKIEPSPFLLIEVTLVDNEITLVPSPNDIAKTISEMLNKSLEKFSSFLKLTSRFELISIGKLNYINSFQDYQTLVKLQKLLDAEMSKCFSLTRANLKIWEPYKDLWKENIDEFMLKYTTLKPTSTSISSDIFRFSAISNNVNLQETVTTVHFVLIDCNHLKTELSDRCSLRLEKLRALSYDTLESHENIHDKIID</sequence>
<accession>A0A834XXH5</accession>
<dbReference type="OrthoDB" id="10251809at2759"/>
<dbReference type="GO" id="GO:0005858">
    <property type="term" value="C:axonemal dynein complex"/>
    <property type="evidence" value="ECO:0007669"/>
    <property type="project" value="TreeGrafter"/>
</dbReference>
<feature type="compositionally biased region" description="Basic and acidic residues" evidence="1">
    <location>
        <begin position="17"/>
        <end position="26"/>
    </location>
</feature>
<dbReference type="GO" id="GO:0051959">
    <property type="term" value="F:dynein light intermediate chain binding"/>
    <property type="evidence" value="ECO:0007669"/>
    <property type="project" value="InterPro"/>
</dbReference>